<name>A0AAV0LHN4_9ROSI</name>
<accession>A0AAV0LHN4</accession>
<evidence type="ECO:0000256" key="4">
    <source>
        <dbReference type="ARBA" id="ARBA00023163"/>
    </source>
</evidence>
<keyword evidence="3" id="KW-0238">DNA-binding</keyword>
<dbReference type="GO" id="GO:0003700">
    <property type="term" value="F:DNA-binding transcription factor activity"/>
    <property type="evidence" value="ECO:0007669"/>
    <property type="project" value="InterPro"/>
</dbReference>
<keyword evidence="5" id="KW-0539">Nucleus</keyword>
<gene>
    <name evidence="8" type="ORF">LITE_LOCUS24024</name>
</gene>
<evidence type="ECO:0000256" key="3">
    <source>
        <dbReference type="ARBA" id="ARBA00023125"/>
    </source>
</evidence>
<comment type="subcellular location">
    <subcellularLocation>
        <location evidence="1">Nucleus</location>
    </subcellularLocation>
</comment>
<dbReference type="InterPro" id="IPR017887">
    <property type="entry name" value="TF_TCP_subgr"/>
</dbReference>
<proteinExistence type="predicted"/>
<dbReference type="PROSITE" id="PS51369">
    <property type="entry name" value="TCP"/>
    <property type="match status" value="1"/>
</dbReference>
<evidence type="ECO:0000256" key="6">
    <source>
        <dbReference type="SAM" id="MobiDB-lite"/>
    </source>
</evidence>
<comment type="caution">
    <text evidence="8">The sequence shown here is derived from an EMBL/GenBank/DDBJ whole genome shotgun (WGS) entry which is preliminary data.</text>
</comment>
<evidence type="ECO:0000256" key="1">
    <source>
        <dbReference type="ARBA" id="ARBA00004123"/>
    </source>
</evidence>
<dbReference type="PANTHER" id="PTHR31072">
    <property type="entry name" value="TRANSCRIPTION FACTOR TCP4-RELATED"/>
    <property type="match status" value="1"/>
</dbReference>
<evidence type="ECO:0000313" key="9">
    <source>
        <dbReference type="Proteomes" id="UP001154282"/>
    </source>
</evidence>
<evidence type="ECO:0000256" key="2">
    <source>
        <dbReference type="ARBA" id="ARBA00023015"/>
    </source>
</evidence>
<feature type="region of interest" description="Disordered" evidence="6">
    <location>
        <begin position="152"/>
        <end position="216"/>
    </location>
</feature>
<dbReference type="AlphaFoldDB" id="A0AAV0LHN4"/>
<evidence type="ECO:0000313" key="8">
    <source>
        <dbReference type="EMBL" id="CAI0433761.1"/>
    </source>
</evidence>
<reference evidence="8" key="1">
    <citation type="submission" date="2022-08" db="EMBL/GenBank/DDBJ databases">
        <authorList>
            <person name="Gutierrez-Valencia J."/>
        </authorList>
    </citation>
    <scope>NUCLEOTIDE SEQUENCE</scope>
</reference>
<protein>
    <recommendedName>
        <fullName evidence="7">TCP domain-containing protein</fullName>
    </recommendedName>
</protein>
<evidence type="ECO:0000256" key="5">
    <source>
        <dbReference type="ARBA" id="ARBA00023242"/>
    </source>
</evidence>
<dbReference type="Proteomes" id="UP001154282">
    <property type="component" value="Unassembled WGS sequence"/>
</dbReference>
<keyword evidence="9" id="KW-1185">Reference proteome</keyword>
<feature type="compositionally biased region" description="Low complexity" evidence="6">
    <location>
        <begin position="190"/>
        <end position="206"/>
    </location>
</feature>
<dbReference type="Pfam" id="PF03634">
    <property type="entry name" value="TCP"/>
    <property type="match status" value="1"/>
</dbReference>
<keyword evidence="2" id="KW-0805">Transcription regulation</keyword>
<evidence type="ECO:0000259" key="7">
    <source>
        <dbReference type="PROSITE" id="PS51369"/>
    </source>
</evidence>
<keyword evidence="4" id="KW-0804">Transcription</keyword>
<feature type="compositionally biased region" description="Gly residues" evidence="6">
    <location>
        <begin position="163"/>
        <end position="175"/>
    </location>
</feature>
<feature type="domain" description="TCP" evidence="7">
    <location>
        <begin position="1"/>
        <end position="39"/>
    </location>
</feature>
<dbReference type="EMBL" id="CAMGYJ010000006">
    <property type="protein sequence ID" value="CAI0433761.1"/>
    <property type="molecule type" value="Genomic_DNA"/>
</dbReference>
<dbReference type="PANTHER" id="PTHR31072:SF105">
    <property type="entry name" value="TCP DOMAIN-CONTAINING PROTEIN"/>
    <property type="match status" value="1"/>
</dbReference>
<dbReference type="GO" id="GO:0043565">
    <property type="term" value="F:sequence-specific DNA binding"/>
    <property type="evidence" value="ECO:0007669"/>
    <property type="project" value="TreeGrafter"/>
</dbReference>
<organism evidence="8 9">
    <name type="scientific">Linum tenue</name>
    <dbReference type="NCBI Taxonomy" id="586396"/>
    <lineage>
        <taxon>Eukaryota</taxon>
        <taxon>Viridiplantae</taxon>
        <taxon>Streptophyta</taxon>
        <taxon>Embryophyta</taxon>
        <taxon>Tracheophyta</taxon>
        <taxon>Spermatophyta</taxon>
        <taxon>Magnoliopsida</taxon>
        <taxon>eudicotyledons</taxon>
        <taxon>Gunneridae</taxon>
        <taxon>Pentapetalae</taxon>
        <taxon>rosids</taxon>
        <taxon>fabids</taxon>
        <taxon>Malpighiales</taxon>
        <taxon>Linaceae</taxon>
        <taxon>Linum</taxon>
    </lineage>
</organism>
<dbReference type="GO" id="GO:0005634">
    <property type="term" value="C:nucleus"/>
    <property type="evidence" value="ECO:0007669"/>
    <property type="project" value="UniProtKB-SubCell"/>
</dbReference>
<dbReference type="InterPro" id="IPR005333">
    <property type="entry name" value="Transcription_factor_TCP"/>
</dbReference>
<sequence>MPAACAARVFQFTRELGHKSDGETIEWLLQQAEPAIIAATGSGTIPTNFSTLNVSLRSGGGSSLSAPPSKSALPHSFHGALALAAAQQQHYEEGFAAAHPTLLGFHHQHQHQHMLSADQIGEALPSASGGESGGRADSGENYRKRFREDLFKDENHQQQEGGESSGGGAEGGDGRGSPNKIPKQQQEAGPASSPSASSPLLRPSNSRKQEIGFVWV</sequence>